<reference evidence="2" key="2">
    <citation type="journal article" date="2000" name="Genome Res.">
        <title>Normalization and subtraction of cap-trapper-selected cDNAs to prepare full-length cDNA libraries for rapid discovery of new genes.</title>
        <authorList>
            <person name="Carninci P."/>
            <person name="Shibata Y."/>
            <person name="Hayatsu N."/>
            <person name="Sugahara Y."/>
            <person name="Shibata K."/>
            <person name="Itoh M."/>
            <person name="Konno H."/>
            <person name="Okazaki Y."/>
            <person name="Muramatsu M."/>
            <person name="Hayashizaki Y."/>
        </authorList>
    </citation>
    <scope>NUCLEOTIDE SEQUENCE</scope>
    <source>
        <strain evidence="2">C57BL/6J</strain>
        <tissue evidence="2">Head</tissue>
    </source>
</reference>
<reference evidence="2" key="5">
    <citation type="journal article" date="2002" name="Nature">
        <title>Analysis of the mouse transcriptome based on functional annotation of 60,770 full-length cDNAs.</title>
        <authorList>
            <consortium name="The FANTOM Consortium and the RIKEN Genome Exploration Research Group Phase I and II Team"/>
        </authorList>
    </citation>
    <scope>NUCLEOTIDE SEQUENCE</scope>
    <source>
        <strain evidence="2">C57BL/6J</strain>
        <tissue evidence="2">Head</tissue>
    </source>
</reference>
<organism evidence="2">
    <name type="scientific">Mus musculus</name>
    <name type="common">Mouse</name>
    <dbReference type="NCBI Taxonomy" id="10090"/>
    <lineage>
        <taxon>Eukaryota</taxon>
        <taxon>Metazoa</taxon>
        <taxon>Chordata</taxon>
        <taxon>Craniata</taxon>
        <taxon>Vertebrata</taxon>
        <taxon>Euteleostomi</taxon>
        <taxon>Mammalia</taxon>
        <taxon>Eutheria</taxon>
        <taxon>Euarchontoglires</taxon>
        <taxon>Glires</taxon>
        <taxon>Rodentia</taxon>
        <taxon>Myomorpha</taxon>
        <taxon>Muroidea</taxon>
        <taxon>Muridae</taxon>
        <taxon>Murinae</taxon>
        <taxon>Mus</taxon>
        <taxon>Mus</taxon>
    </lineage>
</organism>
<reference evidence="2" key="6">
    <citation type="submission" date="2002-04" db="EMBL/GenBank/DDBJ databases">
        <authorList>
            <person name="Adachi J."/>
            <person name="Aizawa K."/>
            <person name="Akimura T."/>
            <person name="Arakawa T."/>
            <person name="Bono H."/>
            <person name="Carninci P."/>
            <person name="Fukuda S."/>
            <person name="Furuno M."/>
            <person name="Hanagaki T."/>
            <person name="Hara A."/>
            <person name="Hashizume W."/>
            <person name="Hayashida K."/>
            <person name="Hayatsu N."/>
            <person name="Hiramoto K."/>
            <person name="Hiraoka T."/>
            <person name="Hirozane T."/>
            <person name="Hori F."/>
            <person name="Imotani K."/>
            <person name="Ishii Y."/>
            <person name="Itoh M."/>
            <person name="Kagawa I."/>
            <person name="Kasukawa T."/>
            <person name="Katoh H."/>
            <person name="Kawai J."/>
            <person name="Kojima Y."/>
            <person name="Kondo S."/>
            <person name="Konno H."/>
            <person name="Kouda M."/>
            <person name="Koya S."/>
            <person name="Kurihara C."/>
            <person name="Matsuyama T."/>
            <person name="Miyazaki A."/>
            <person name="Murata M."/>
            <person name="Nakamura M."/>
            <person name="Nishi K."/>
            <person name="Nomura K."/>
            <person name="Numazaki R."/>
            <person name="Ohno M."/>
            <person name="Ohsato N."/>
            <person name="Okazaki Y."/>
            <person name="Saito R."/>
            <person name="Saitoh H."/>
            <person name="Sakai C."/>
            <person name="Sakai K."/>
            <person name="Sakazume N."/>
            <person name="Sano H."/>
            <person name="Sasaki D."/>
            <person name="Shibata K."/>
            <person name="Shinagawa A."/>
            <person name="Shiraki T."/>
            <person name="Sogabe Y."/>
            <person name="Tagami M."/>
            <person name="Tagawa A."/>
            <person name="Takahashi F."/>
            <person name="Takaku-Akahira S."/>
            <person name="Takeda Y."/>
            <person name="Tanaka T."/>
            <person name="Tomaru A."/>
            <person name="Toya T."/>
            <person name="Yasunishi A."/>
            <person name="Muramatsu M."/>
            <person name="Hayashizaki Y."/>
        </authorList>
    </citation>
    <scope>NUCLEOTIDE SEQUENCE</scope>
    <source>
        <strain evidence="2">C57BL/6J</strain>
        <tissue evidence="2">Head</tissue>
    </source>
</reference>
<feature type="non-terminal residue" evidence="2">
    <location>
        <position position="1"/>
    </location>
</feature>
<reference evidence="2" key="7">
    <citation type="journal article" date="2005" name="Science">
        <title>The Transcriptional Landscape of the Mammalian Genome.</title>
        <authorList>
            <consortium name="The FANTOM Consortium"/>
            <consortium name="Riken Genome Exploration Research Group and Genome Science Group (Genome Network Project Core Group)"/>
        </authorList>
    </citation>
    <scope>NUCLEOTIDE SEQUENCE</scope>
    <source>
        <strain evidence="2">C57BL/6J</strain>
        <tissue evidence="2">Head</tissue>
    </source>
</reference>
<feature type="compositionally biased region" description="Basic and acidic residues" evidence="1">
    <location>
        <begin position="123"/>
        <end position="137"/>
    </location>
</feature>
<dbReference type="AlphaFoldDB" id="Q8BUA9"/>
<dbReference type="EMBL" id="AK086384">
    <property type="protein sequence ID" value="BAC39657.1"/>
    <property type="molecule type" value="mRNA"/>
</dbReference>
<name>Q8BUA9_MOUSE</name>
<gene>
    <name evidence="3" type="primary">Strip1</name>
    <name evidence="3" type="synonym">Fam40a</name>
</gene>
<evidence type="ECO:0000313" key="2">
    <source>
        <dbReference type="EMBL" id="BAC39657.1"/>
    </source>
</evidence>
<evidence type="ECO:0000313" key="3">
    <source>
        <dbReference type="MGI" id="MGI:2443884"/>
    </source>
</evidence>
<dbReference type="MGI" id="MGI:2443884">
    <property type="gene designation" value="Strip1"/>
</dbReference>
<sequence>ELEPREQLRLSALRSAEWPARRSPRRPPTTPRHRPSSSARTAGAEAALHAAPGLRSKGGLPEVKGAGGWAASGGGTPSGMAGASLAAPSPRRDSGGSLDCPGELNALASVGGGVGSGSAPGGKAREFNRNQRKDSEVRAAGGRGWHRAGDRGGPGRPGRHPGPAGLRRRLDRDPGSCHFTGNRAVS</sequence>
<feature type="compositionally biased region" description="Gly residues" evidence="1">
    <location>
        <begin position="65"/>
        <end position="77"/>
    </location>
</feature>
<reference evidence="2" key="8">
    <citation type="journal article" date="2005" name="Science">
        <title>Antisense Transcription in the Mammalian Transcriptome.</title>
        <authorList>
            <consortium name="RIKEN Genome Exploration Research Group and Genome Science Group (Genome Network Project Core Group) and the FANTOM Consortium"/>
        </authorList>
    </citation>
    <scope>NUCLEOTIDE SEQUENCE</scope>
    <source>
        <strain evidence="2">C57BL/6J</strain>
        <tissue evidence="2">Head</tissue>
    </source>
</reference>
<evidence type="ECO:0000256" key="1">
    <source>
        <dbReference type="SAM" id="MobiDB-lite"/>
    </source>
</evidence>
<feature type="compositionally biased region" description="Gly residues" evidence="1">
    <location>
        <begin position="110"/>
        <end position="120"/>
    </location>
</feature>
<feature type="region of interest" description="Disordered" evidence="1">
    <location>
        <begin position="1"/>
        <end position="186"/>
    </location>
</feature>
<proteinExistence type="evidence at transcript level"/>
<reference evidence="2" key="3">
    <citation type="journal article" date="2000" name="Genome Res.">
        <title>RIKEN integrated sequence analysis (RISA) system--384-format sequencing pipeline with 384 multicapillary sequencer.</title>
        <authorList>
            <person name="Shibata K."/>
            <person name="Itoh M."/>
            <person name="Aizawa K."/>
            <person name="Nagaoka S."/>
            <person name="Sasaki N."/>
            <person name="Carninci P."/>
            <person name="Konno H."/>
            <person name="Akiyama J."/>
            <person name="Nishi K."/>
            <person name="Kitsunai T."/>
            <person name="Tashiro H."/>
            <person name="Itoh M."/>
            <person name="Sumi N."/>
            <person name="Ishii Y."/>
            <person name="Nakamura S."/>
            <person name="Hazama M."/>
            <person name="Nishine T."/>
            <person name="Harada A."/>
            <person name="Yamamoto R."/>
            <person name="Matsumoto H."/>
            <person name="Sakaguchi S."/>
            <person name="Ikegami T."/>
            <person name="Kashiwagi K."/>
            <person name="Fujiwake S."/>
            <person name="Inoue K."/>
            <person name="Togawa Y."/>
            <person name="Izawa M."/>
            <person name="Ohara E."/>
            <person name="Watahiki M."/>
            <person name="Yoneda Y."/>
            <person name="Ishikawa T."/>
            <person name="Ozawa K."/>
            <person name="Tanaka T."/>
            <person name="Matsuura S."/>
            <person name="Kawai J."/>
            <person name="Okazaki Y."/>
            <person name="Muramatsu M."/>
            <person name="Inoue Y."/>
            <person name="Kira A."/>
            <person name="Hayashizaki Y."/>
        </authorList>
    </citation>
    <scope>NUCLEOTIDE SEQUENCE</scope>
    <source>
        <strain evidence="2">C57BL/6J</strain>
        <tissue evidence="2">Head</tissue>
    </source>
</reference>
<feature type="compositionally biased region" description="Low complexity" evidence="1">
    <location>
        <begin position="36"/>
        <end position="51"/>
    </location>
</feature>
<protein>
    <submittedName>
        <fullName evidence="2">Uncharacterized protein</fullName>
    </submittedName>
</protein>
<accession>Q8BUA9</accession>
<reference evidence="2" key="1">
    <citation type="journal article" date="1999" name="Methods Enzymol.">
        <title>High-efficiency full-length cDNA cloning.</title>
        <authorList>
            <person name="Carninci P."/>
            <person name="Hayashizaki Y."/>
        </authorList>
    </citation>
    <scope>NUCLEOTIDE SEQUENCE</scope>
    <source>
        <strain evidence="2">C57BL/6J</strain>
        <tissue evidence="2">Head</tissue>
    </source>
</reference>
<reference evidence="2" key="4">
    <citation type="journal article" date="2001" name="Nature">
        <title>Functional annotation of a full-length mouse cDNA collection.</title>
        <authorList>
            <consortium name="The RIKEN Genome Exploration Research Group Phase II Team and the FANTOM Consortium"/>
        </authorList>
    </citation>
    <scope>NUCLEOTIDE SEQUENCE</scope>
    <source>
        <strain evidence="2">C57BL/6J</strain>
        <tissue evidence="2">Head</tissue>
    </source>
</reference>
<dbReference type="AGR" id="MGI:2443884"/>